<evidence type="ECO:0000259" key="3">
    <source>
        <dbReference type="Pfam" id="PF10423"/>
    </source>
</evidence>
<dbReference type="Pfam" id="PF10423">
    <property type="entry name" value="AMNp_N"/>
    <property type="match status" value="1"/>
</dbReference>
<dbReference type="EMBL" id="JBBUTI010000002">
    <property type="protein sequence ID" value="MEK8045578.1"/>
    <property type="molecule type" value="Genomic_DNA"/>
</dbReference>
<dbReference type="Proteomes" id="UP001379945">
    <property type="component" value="Unassembled WGS sequence"/>
</dbReference>
<protein>
    <recommendedName>
        <fullName evidence="1">AMP nucleosidase</fullName>
        <ecNumber evidence="1">3.2.2.4</ecNumber>
    </recommendedName>
</protein>
<dbReference type="InterPro" id="IPR011271">
    <property type="entry name" value="AMP_nucleosidase"/>
</dbReference>
<dbReference type="GO" id="GO:0008714">
    <property type="term" value="F:AMP nucleosidase activity"/>
    <property type="evidence" value="ECO:0007669"/>
    <property type="project" value="UniProtKB-EC"/>
</dbReference>
<dbReference type="InterPro" id="IPR018953">
    <property type="entry name" value="AMP_nucleoside_Pase_N"/>
</dbReference>
<dbReference type="InterPro" id="IPR000845">
    <property type="entry name" value="Nucleoside_phosphorylase_d"/>
</dbReference>
<organism evidence="4 5">
    <name type="scientific">Ideonella margarita</name>
    <dbReference type="NCBI Taxonomy" id="2984191"/>
    <lineage>
        <taxon>Bacteria</taxon>
        <taxon>Pseudomonadati</taxon>
        <taxon>Pseudomonadota</taxon>
        <taxon>Betaproteobacteria</taxon>
        <taxon>Burkholderiales</taxon>
        <taxon>Sphaerotilaceae</taxon>
        <taxon>Ideonella</taxon>
    </lineage>
</organism>
<comment type="function">
    <text evidence="1">Catalyzes the hydrolysis of the N-glycosidic bond of AMP to form adenine and ribose 5-phosphate. Involved in regulation of AMP concentrations.</text>
</comment>
<dbReference type="InterPro" id="IPR035994">
    <property type="entry name" value="Nucleoside_phosphorylase_sf"/>
</dbReference>
<gene>
    <name evidence="1" type="primary">amn</name>
    <name evidence="4" type="ORF">AACH00_04350</name>
</gene>
<accession>A0ABU9C173</accession>
<evidence type="ECO:0000259" key="2">
    <source>
        <dbReference type="Pfam" id="PF01048"/>
    </source>
</evidence>
<proteinExistence type="inferred from homology"/>
<keyword evidence="5" id="KW-1185">Reference proteome</keyword>
<dbReference type="RefSeq" id="WP_341397806.1">
    <property type="nucleotide sequence ID" value="NZ_JBBUTI010000002.1"/>
</dbReference>
<keyword evidence="1 4" id="KW-0378">Hydrolase</keyword>
<dbReference type="PANTHER" id="PTHR43691">
    <property type="entry name" value="URIDINE PHOSPHORYLASE"/>
    <property type="match status" value="1"/>
</dbReference>
<sequence>MIEASFVPRQSFDDADAALAQVMAIYQAQVGHLRQQLQAYISGQVPAQRVRAWYPSVRVQTDTVAMPDTRLSFGFVAGPGSFETTLTRPDLFADYYREQFRLLLRNHGVALDIGLGNQPIPVHFSLAEADHVEGNLNAEQRLRLRDHFDLPDLAAMDDGIANGTFEPAPREPAPLALFTAPRVDYSLHRLRHYTGTAPEHFQNFVLFTNYQFYIDEFIRLGHQLMQSPQSDYTAFVEPGNVITPREGGEALASGTPPPRLPQMPAYHLVREGHGGITMVNIGVGPANAKTITDHIAVLRPHVWLMLGHCAGLRNTQQLGDYVLAHGYVREDHVLDEELPLWVPIPALAEVQVALEQAVAEVTQLAGYELKKVMRTGTVASTDNRNWELLPHPGPERRFSQSRAIALDMESATIAANGFRFRVPYGTLLCVSDKPLHGEIKLPGMANHFYRERVDQHLRIGIRAVELLREAGVSQLHSRKLRGFAEVAFQ</sequence>
<dbReference type="InterPro" id="IPR047039">
    <property type="entry name" value="AMN_phosphorylase"/>
</dbReference>
<comment type="caution">
    <text evidence="4">The sequence shown here is derived from an EMBL/GenBank/DDBJ whole genome shotgun (WGS) entry which is preliminary data.</text>
</comment>
<keyword evidence="4" id="KW-0326">Glycosidase</keyword>
<evidence type="ECO:0000313" key="4">
    <source>
        <dbReference type="EMBL" id="MEK8045578.1"/>
    </source>
</evidence>
<dbReference type="EC" id="3.2.2.4" evidence="1"/>
<dbReference type="CDD" id="cd17762">
    <property type="entry name" value="AMN"/>
    <property type="match status" value="1"/>
</dbReference>
<feature type="domain" description="AMP nucleoside phosphorylase N-terminal" evidence="3">
    <location>
        <begin position="17"/>
        <end position="171"/>
    </location>
</feature>
<dbReference type="Pfam" id="PF01048">
    <property type="entry name" value="PNP_UDP_1"/>
    <property type="match status" value="1"/>
</dbReference>
<evidence type="ECO:0000256" key="1">
    <source>
        <dbReference type="HAMAP-Rule" id="MF_01932"/>
    </source>
</evidence>
<comment type="catalytic activity">
    <reaction evidence="1">
        <text>AMP + H2O = D-ribose 5-phosphate + adenine</text>
        <dbReference type="Rhea" id="RHEA:20129"/>
        <dbReference type="ChEBI" id="CHEBI:15377"/>
        <dbReference type="ChEBI" id="CHEBI:16708"/>
        <dbReference type="ChEBI" id="CHEBI:78346"/>
        <dbReference type="ChEBI" id="CHEBI:456215"/>
        <dbReference type="EC" id="3.2.2.4"/>
    </reaction>
</comment>
<dbReference type="Gene3D" id="3.30.1730.10">
    <property type="entry name" value="AMP nucleoside phosphorylase, N-terminal domain"/>
    <property type="match status" value="1"/>
</dbReference>
<comment type="similarity">
    <text evidence="1">Belongs to the AMP nucleosidase family.</text>
</comment>
<dbReference type="PANTHER" id="PTHR43691:SF6">
    <property type="entry name" value="AMP NUCLEOSIDASE"/>
    <property type="match status" value="1"/>
</dbReference>
<dbReference type="NCBIfam" id="NF006142">
    <property type="entry name" value="PRK08292.1"/>
    <property type="match status" value="1"/>
</dbReference>
<dbReference type="HAMAP" id="MF_01932">
    <property type="entry name" value="AMP_nucleosidase"/>
    <property type="match status" value="1"/>
</dbReference>
<dbReference type="InterPro" id="IPR037109">
    <property type="entry name" value="AMP_N_sf"/>
</dbReference>
<dbReference type="NCBIfam" id="TIGR01717">
    <property type="entry name" value="AMP-nucleosdse"/>
    <property type="match status" value="1"/>
</dbReference>
<feature type="domain" description="Nucleoside phosphorylase" evidence="2">
    <location>
        <begin position="272"/>
        <end position="436"/>
    </location>
</feature>
<reference evidence="4 5" key="1">
    <citation type="submission" date="2024-04" db="EMBL/GenBank/DDBJ databases">
        <title>Novel species of the genus Ideonella isolated from streams.</title>
        <authorList>
            <person name="Lu H."/>
        </authorList>
    </citation>
    <scope>NUCLEOTIDE SEQUENCE [LARGE SCALE GENOMIC DNA]</scope>
    <source>
        <strain evidence="4 5">LYT19W</strain>
    </source>
</reference>
<dbReference type="SUPFAM" id="SSF53167">
    <property type="entry name" value="Purine and uridine phosphorylases"/>
    <property type="match status" value="1"/>
</dbReference>
<dbReference type="Gene3D" id="3.40.50.1580">
    <property type="entry name" value="Nucleoside phosphorylase domain"/>
    <property type="match status" value="1"/>
</dbReference>
<name>A0ABU9C173_9BURK</name>
<evidence type="ECO:0000313" key="5">
    <source>
        <dbReference type="Proteomes" id="UP001379945"/>
    </source>
</evidence>